<evidence type="ECO:0000256" key="1">
    <source>
        <dbReference type="ARBA" id="ARBA00022676"/>
    </source>
</evidence>
<dbReference type="GO" id="GO:0016757">
    <property type="term" value="F:glycosyltransferase activity"/>
    <property type="evidence" value="ECO:0007669"/>
    <property type="project" value="UniProtKB-KW"/>
</dbReference>
<dbReference type="EMBL" id="MSKW01000017">
    <property type="protein sequence ID" value="OLO76016.1"/>
    <property type="molecule type" value="Genomic_DNA"/>
</dbReference>
<evidence type="ECO:0000256" key="2">
    <source>
        <dbReference type="ARBA" id="ARBA00022679"/>
    </source>
</evidence>
<evidence type="ECO:0000259" key="3">
    <source>
        <dbReference type="Pfam" id="PF00534"/>
    </source>
</evidence>
<evidence type="ECO:0000259" key="4">
    <source>
        <dbReference type="Pfam" id="PF13439"/>
    </source>
</evidence>
<dbReference type="RefSeq" id="WP_075415060.1">
    <property type="nucleotide sequence ID" value="NZ_MSKW01000017.1"/>
</dbReference>
<dbReference type="SUPFAM" id="SSF53756">
    <property type="entry name" value="UDP-Glycosyltransferase/glycogen phosphorylase"/>
    <property type="match status" value="1"/>
</dbReference>
<keyword evidence="2 5" id="KW-0808">Transferase</keyword>
<dbReference type="Gene3D" id="3.40.50.2000">
    <property type="entry name" value="Glycogen Phosphorylase B"/>
    <property type="match status" value="2"/>
</dbReference>
<gene>
    <name evidence="5" type="ORF">BKH15_09295</name>
</gene>
<dbReference type="AlphaFoldDB" id="A0A1Q8X6T3"/>
<dbReference type="PANTHER" id="PTHR45947">
    <property type="entry name" value="SULFOQUINOVOSYL TRANSFERASE SQD2"/>
    <property type="match status" value="1"/>
</dbReference>
<comment type="caution">
    <text evidence="5">The sequence shown here is derived from an EMBL/GenBank/DDBJ whole genome shotgun (WGS) entry which is preliminary data.</text>
</comment>
<sequence length="431" mass="46482">MNPPLDTHQPHQGAPRIGYVLKVYPRFSETFIVTEILAREAQGEDLSIYALRPTTDARFHPEIARVAARVNWVGRPNRAIDLWSQLTEGLTRQEDRERFTAIMPVLAELPGDVVAQGVELARQARRDSITHLHAHFASLAGRVAWIASALTGIPYTVTTHAKDIFHESVDPVWLRRICADAQRVIAISRYNEDYLGTVLAGTGATVSLRYNALELDRFSYRAPQPVSATRAEPLRVCAVGRLVPKKGFADLVEAVRILVSSGIDVEVELAGDGDERERLTEQIERLGLADRIRLLGPLTQAEVRELLARSDVFAAPCIEAADGNIDGLPTVVLEAMACGTPVVATAVSGLPEVVHDGVTGILLPPGDPASLAVALRGIAQGEVDIVALSRGARALIEEQFDSRAQAAVLAAWQSGPVPASGVRLAEQEGAA</sequence>
<dbReference type="InterPro" id="IPR001296">
    <property type="entry name" value="Glyco_trans_1"/>
</dbReference>
<proteinExistence type="predicted"/>
<dbReference type="Proteomes" id="UP000186769">
    <property type="component" value="Unassembled WGS sequence"/>
</dbReference>
<keyword evidence="1" id="KW-0328">Glycosyltransferase</keyword>
<evidence type="ECO:0000313" key="6">
    <source>
        <dbReference type="Proteomes" id="UP000186769"/>
    </source>
</evidence>
<reference evidence="5 6" key="1">
    <citation type="submission" date="2016-12" db="EMBL/GenBank/DDBJ databases">
        <title>Genomic comparison of strains in the 'Actinomyces naeslundii' group.</title>
        <authorList>
            <person name="Mughal S.R."/>
            <person name="Do T."/>
            <person name="Gilbert S.C."/>
            <person name="Witherden E.A."/>
            <person name="Didelot X."/>
            <person name="Beighton D."/>
        </authorList>
    </citation>
    <scope>NUCLEOTIDE SEQUENCE [LARGE SCALE GENOMIC DNA]</scope>
    <source>
        <strain evidence="5 6">G53E</strain>
    </source>
</reference>
<feature type="domain" description="Glycosyltransferase subfamily 4-like N-terminal" evidence="4">
    <location>
        <begin position="94"/>
        <end position="200"/>
    </location>
</feature>
<dbReference type="GO" id="GO:1901137">
    <property type="term" value="P:carbohydrate derivative biosynthetic process"/>
    <property type="evidence" value="ECO:0007669"/>
    <property type="project" value="UniProtKB-ARBA"/>
</dbReference>
<dbReference type="InterPro" id="IPR050194">
    <property type="entry name" value="Glycosyltransferase_grp1"/>
</dbReference>
<organism evidence="5 6">
    <name type="scientific">Actinomyces oris</name>
    <dbReference type="NCBI Taxonomy" id="544580"/>
    <lineage>
        <taxon>Bacteria</taxon>
        <taxon>Bacillati</taxon>
        <taxon>Actinomycetota</taxon>
        <taxon>Actinomycetes</taxon>
        <taxon>Actinomycetales</taxon>
        <taxon>Actinomycetaceae</taxon>
        <taxon>Actinomyces</taxon>
    </lineage>
</organism>
<dbReference type="PANTHER" id="PTHR45947:SF14">
    <property type="entry name" value="SLL1723 PROTEIN"/>
    <property type="match status" value="1"/>
</dbReference>
<name>A0A1Q8X6T3_9ACTO</name>
<feature type="domain" description="Glycosyl transferase family 1" evidence="3">
    <location>
        <begin position="230"/>
        <end position="378"/>
    </location>
</feature>
<dbReference type="Pfam" id="PF00534">
    <property type="entry name" value="Glycos_transf_1"/>
    <property type="match status" value="1"/>
</dbReference>
<dbReference type="InterPro" id="IPR028098">
    <property type="entry name" value="Glyco_trans_4-like_N"/>
</dbReference>
<evidence type="ECO:0000313" key="5">
    <source>
        <dbReference type="EMBL" id="OLO76016.1"/>
    </source>
</evidence>
<accession>A0A1Q8X6T3</accession>
<protein>
    <submittedName>
        <fullName evidence="5">Colanic acid biosynthesis glycosyltransferase WcaL</fullName>
    </submittedName>
</protein>
<dbReference type="Pfam" id="PF13439">
    <property type="entry name" value="Glyco_transf_4"/>
    <property type="match status" value="1"/>
</dbReference>